<dbReference type="eggNOG" id="COG1277">
    <property type="taxonomic scope" value="Bacteria"/>
</dbReference>
<dbReference type="PANTHER" id="PTHR43471">
    <property type="entry name" value="ABC TRANSPORTER PERMEASE"/>
    <property type="match status" value="1"/>
</dbReference>
<feature type="compositionally biased region" description="Acidic residues" evidence="1">
    <location>
        <begin position="550"/>
        <end position="562"/>
    </location>
</feature>
<keyword evidence="2" id="KW-0472">Membrane</keyword>
<dbReference type="EMBL" id="BX294139">
    <property type="protein sequence ID" value="CAD73408.1"/>
    <property type="molecule type" value="Genomic_DNA"/>
</dbReference>
<dbReference type="EnsemblBacteria" id="CAD73408">
    <property type="protein sequence ID" value="CAD73408"/>
    <property type="gene ID" value="RB3786"/>
</dbReference>
<evidence type="ECO:0000256" key="1">
    <source>
        <dbReference type="SAM" id="MobiDB-lite"/>
    </source>
</evidence>
<evidence type="ECO:0000256" key="2">
    <source>
        <dbReference type="SAM" id="Phobius"/>
    </source>
</evidence>
<feature type="transmembrane region" description="Helical" evidence="2">
    <location>
        <begin position="56"/>
        <end position="76"/>
    </location>
</feature>
<evidence type="ECO:0000313" key="3">
    <source>
        <dbReference type="EMBL" id="CAD73408.1"/>
    </source>
</evidence>
<proteinExistence type="predicted"/>
<dbReference type="PATRIC" id="fig|243090.15.peg.1762"/>
<gene>
    <name evidence="3" type="ordered locus">RB3786</name>
</gene>
<feature type="transmembrane region" description="Helical" evidence="2">
    <location>
        <begin position="350"/>
        <end position="373"/>
    </location>
</feature>
<dbReference type="InParanoid" id="Q7UTM8"/>
<dbReference type="Pfam" id="PF12679">
    <property type="entry name" value="ABC2_membrane_2"/>
    <property type="match status" value="1"/>
</dbReference>
<dbReference type="KEGG" id="rba:RB3786"/>
<protein>
    <recommendedName>
        <fullName evidence="5">ABC-2 family transporter protein</fullName>
    </recommendedName>
</protein>
<organism evidence="3 4">
    <name type="scientific">Rhodopirellula baltica (strain DSM 10527 / NCIMB 13988 / SH1)</name>
    <dbReference type="NCBI Taxonomy" id="243090"/>
    <lineage>
        <taxon>Bacteria</taxon>
        <taxon>Pseudomonadati</taxon>
        <taxon>Planctomycetota</taxon>
        <taxon>Planctomycetia</taxon>
        <taxon>Pirellulales</taxon>
        <taxon>Pirellulaceae</taxon>
        <taxon>Rhodopirellula</taxon>
    </lineage>
</organism>
<dbReference type="HOGENOM" id="CLU_325135_0_0_0"/>
<dbReference type="GO" id="GO:0140359">
    <property type="term" value="F:ABC-type transporter activity"/>
    <property type="evidence" value="ECO:0007669"/>
    <property type="project" value="InterPro"/>
</dbReference>
<feature type="transmembrane region" description="Helical" evidence="2">
    <location>
        <begin position="310"/>
        <end position="338"/>
    </location>
</feature>
<feature type="region of interest" description="Disordered" evidence="1">
    <location>
        <begin position="545"/>
        <end position="574"/>
    </location>
</feature>
<sequence>MLPSPTRRCDDDGLFERRGNADAICFENDPGREALNWRPYFAVVWDSFHAAMASRVLWAAMLAIWILLAMLAPIGVREDYTTTFRFFDVYNGTRMKAMLAQGMVDPKQEDAPLGRIAEAMPEELSRKLKRVGEGDEVRIPLPMLTDALNDLIDQELKLAKGTVDEEAESKDDSKEASVSRHWYDAEAWKETVRLRELRELDEMPTEELSDSLIRRRGRLRIEAALPGVFEARSARSVLLTYGTLDFPTGFEIDRTQFESLFNQFVIPMLVHWLLGFVLVFLGILVTASIIPDMLQTGSLHLLLSKPVSRPALLIAKFVGGCAFVFLCVAQLVIGLYLIAGLRLEIWNPRILWCIPVAVFLFAVFFSVSVPAGLKWRSPIISIAAAGALAAICLVFSIISGVFDTRIVQPDRIAGLVRAGEDLLSLTNGGGLNRMDEDQLQWVPVIESKAMSNDRVLRPVAIDDDHVLTARIRNGKFNPFGSGSLDLIVLARDNDWKPQPGLRLPTATERLIPIGVTEDSGSGHTLAVNTADLLITHNRDILSSIGKKVEDEDNDTAEDGDESSDGRSPRGQGSNSIGAWLSTLVTMQGGATEEFVSILPRNVALSPPIRLAVPLAAEDATEDISSETTRLLILNGSQLQQLEPDGDPVENVWQRTQVADLARSDTPLPPVLAASSRFVIASTGDESARVFEGNELNEFYVGDWPEDIAPLSIHAVADDLFFVVTTEGSGHLLRVLDHDDASEQRLQITATLPVDDIETAMVEVAPDATTAQLIVAHDVDRISEFEVSHQSQSADISLIRSVEPERSFWRRIDRYGIGLLELLTPQVLALGDTTAGMVSGKKAFIIGGGDMETGEVVRYGIATPIISCGVFIIAMMLLSCIYFARSDF</sequence>
<dbReference type="OrthoDB" id="260214at2"/>
<keyword evidence="2" id="KW-0812">Transmembrane</keyword>
<evidence type="ECO:0008006" key="5">
    <source>
        <dbReference type="Google" id="ProtNLM"/>
    </source>
</evidence>
<dbReference type="AlphaFoldDB" id="Q7UTM8"/>
<dbReference type="GO" id="GO:0005886">
    <property type="term" value="C:plasma membrane"/>
    <property type="evidence" value="ECO:0007669"/>
    <property type="project" value="UniProtKB-SubCell"/>
</dbReference>
<keyword evidence="2" id="KW-1133">Transmembrane helix</keyword>
<keyword evidence="4" id="KW-1185">Reference proteome</keyword>
<feature type="transmembrane region" description="Helical" evidence="2">
    <location>
        <begin position="860"/>
        <end position="883"/>
    </location>
</feature>
<feature type="transmembrane region" description="Helical" evidence="2">
    <location>
        <begin position="379"/>
        <end position="402"/>
    </location>
</feature>
<evidence type="ECO:0000313" key="4">
    <source>
        <dbReference type="Proteomes" id="UP000001025"/>
    </source>
</evidence>
<dbReference type="STRING" id="243090.RB3786"/>
<name>Q7UTM8_RHOBA</name>
<dbReference type="Proteomes" id="UP000001025">
    <property type="component" value="Chromosome"/>
</dbReference>
<accession>Q7UTM8</accession>
<feature type="transmembrane region" description="Helical" evidence="2">
    <location>
        <begin position="264"/>
        <end position="290"/>
    </location>
</feature>
<reference evidence="3 4" key="1">
    <citation type="journal article" date="2003" name="Proc. Natl. Acad. Sci. U.S.A.">
        <title>Complete genome sequence of the marine planctomycete Pirellula sp. strain 1.</title>
        <authorList>
            <person name="Gloeckner F.O."/>
            <person name="Kube M."/>
            <person name="Bauer M."/>
            <person name="Teeling H."/>
            <person name="Lombardot T."/>
            <person name="Ludwig W."/>
            <person name="Gade D."/>
            <person name="Beck A."/>
            <person name="Borzym K."/>
            <person name="Heitmann K."/>
            <person name="Rabus R."/>
            <person name="Schlesner H."/>
            <person name="Amann R."/>
            <person name="Reinhardt R."/>
        </authorList>
    </citation>
    <scope>NUCLEOTIDE SEQUENCE [LARGE SCALE GENOMIC DNA]</scope>
    <source>
        <strain evidence="4">DSM 10527 / NCIMB 13988 / SH1</strain>
    </source>
</reference>